<accession>B1ZVN5</accession>
<dbReference type="OrthoDB" id="195713at2"/>
<reference evidence="1 2" key="1">
    <citation type="journal article" date="2011" name="J. Bacteriol.">
        <title>Genome sequence of the verrucomicrobium Opitutus terrae PB90-1, an abundant inhabitant of rice paddy soil ecosystems.</title>
        <authorList>
            <person name="van Passel M.W."/>
            <person name="Kant R."/>
            <person name="Palva A."/>
            <person name="Copeland A."/>
            <person name="Lucas S."/>
            <person name="Lapidus A."/>
            <person name="Glavina del Rio T."/>
            <person name="Pitluck S."/>
            <person name="Goltsman E."/>
            <person name="Clum A."/>
            <person name="Sun H."/>
            <person name="Schmutz J."/>
            <person name="Larimer F.W."/>
            <person name="Land M.L."/>
            <person name="Hauser L."/>
            <person name="Kyrpides N."/>
            <person name="Mikhailova N."/>
            <person name="Richardson P.P."/>
            <person name="Janssen P.H."/>
            <person name="de Vos W.M."/>
            <person name="Smidt H."/>
        </authorList>
    </citation>
    <scope>NUCLEOTIDE SEQUENCE [LARGE SCALE GENOMIC DNA]</scope>
    <source>
        <strain evidence="2">DSM 11246 / JCM 15787 / PB90-1</strain>
    </source>
</reference>
<name>B1ZVN5_OPITP</name>
<proteinExistence type="predicted"/>
<dbReference type="Proteomes" id="UP000007013">
    <property type="component" value="Chromosome"/>
</dbReference>
<evidence type="ECO:0000313" key="1">
    <source>
        <dbReference type="EMBL" id="ACB74132.1"/>
    </source>
</evidence>
<dbReference type="KEGG" id="ote:Oter_0844"/>
<dbReference type="AlphaFoldDB" id="B1ZVN5"/>
<keyword evidence="2" id="KW-1185">Reference proteome</keyword>
<evidence type="ECO:0000313" key="2">
    <source>
        <dbReference type="Proteomes" id="UP000007013"/>
    </source>
</evidence>
<gene>
    <name evidence="1" type="ordered locus">Oter_0844</name>
</gene>
<dbReference type="RefSeq" id="WP_012373670.1">
    <property type="nucleotide sequence ID" value="NC_010571.1"/>
</dbReference>
<organism evidence="1 2">
    <name type="scientific">Opitutus terrae (strain DSM 11246 / JCM 15787 / PB90-1)</name>
    <dbReference type="NCBI Taxonomy" id="452637"/>
    <lineage>
        <taxon>Bacteria</taxon>
        <taxon>Pseudomonadati</taxon>
        <taxon>Verrucomicrobiota</taxon>
        <taxon>Opitutia</taxon>
        <taxon>Opitutales</taxon>
        <taxon>Opitutaceae</taxon>
        <taxon>Opitutus</taxon>
    </lineage>
</organism>
<sequence length="91" mass="10276">MSAIKLHLEQAERDAVDRFASSLKVSAEDIAYAALNRLMLACADAEVCRDITETREWRRHNLPLWSDSACSVHAYEGKADEEPTPCRRIEA</sequence>
<dbReference type="EMBL" id="CP001032">
    <property type="protein sequence ID" value="ACB74132.1"/>
    <property type="molecule type" value="Genomic_DNA"/>
</dbReference>
<dbReference type="HOGENOM" id="CLU_2424071_0_0_0"/>
<protein>
    <submittedName>
        <fullName evidence="1">Uncharacterized protein</fullName>
    </submittedName>
</protein>